<name>A0ABV2JY83_9GAMM</name>
<evidence type="ECO:0000313" key="2">
    <source>
        <dbReference type="Proteomes" id="UP001549184"/>
    </source>
</evidence>
<reference evidence="1 2" key="1">
    <citation type="submission" date="2024-06" db="EMBL/GenBank/DDBJ databases">
        <title>Sorghum-associated microbial communities from plants grown in Nebraska, USA.</title>
        <authorList>
            <person name="Schachtman D."/>
        </authorList>
    </citation>
    <scope>NUCLEOTIDE SEQUENCE [LARGE SCALE GENOMIC DNA]</scope>
    <source>
        <strain evidence="1 2">1073</strain>
    </source>
</reference>
<evidence type="ECO:0000313" key="1">
    <source>
        <dbReference type="EMBL" id="MET3652713.1"/>
    </source>
</evidence>
<dbReference type="EMBL" id="JBEPMU010000003">
    <property type="protein sequence ID" value="MET3652713.1"/>
    <property type="molecule type" value="Genomic_DNA"/>
</dbReference>
<organism evidence="1 2">
    <name type="scientific">Dyella japonica</name>
    <dbReference type="NCBI Taxonomy" id="231455"/>
    <lineage>
        <taxon>Bacteria</taxon>
        <taxon>Pseudomonadati</taxon>
        <taxon>Pseudomonadota</taxon>
        <taxon>Gammaproteobacteria</taxon>
        <taxon>Lysobacterales</taxon>
        <taxon>Rhodanobacteraceae</taxon>
        <taxon>Dyella</taxon>
    </lineage>
</organism>
<keyword evidence="2" id="KW-1185">Reference proteome</keyword>
<comment type="caution">
    <text evidence="1">The sequence shown here is derived from an EMBL/GenBank/DDBJ whole genome shotgun (WGS) entry which is preliminary data.</text>
</comment>
<accession>A0ABV2JY83</accession>
<protein>
    <submittedName>
        <fullName evidence="1">Uncharacterized protein</fullName>
    </submittedName>
</protein>
<gene>
    <name evidence="1" type="ORF">ABIC75_002445</name>
</gene>
<sequence>MIEITDHAGRKHFVASAHISDIREIELATGVGIRSHVRLTDGRVIQARDEASMLASAIFNEQKRTDR</sequence>
<dbReference type="Proteomes" id="UP001549184">
    <property type="component" value="Unassembled WGS sequence"/>
</dbReference>
<dbReference type="RefSeq" id="WP_354014106.1">
    <property type="nucleotide sequence ID" value="NZ_JBEPMU010000003.1"/>
</dbReference>
<proteinExistence type="predicted"/>